<dbReference type="SMART" id="SM00692">
    <property type="entry name" value="DM3"/>
    <property type="match status" value="1"/>
</dbReference>
<dbReference type="SUPFAM" id="SSF57716">
    <property type="entry name" value="Glucocorticoid receptor-like (DNA-binding domain)"/>
    <property type="match status" value="1"/>
</dbReference>
<organism evidence="9 10">
    <name type="scientific">Haemaphysalis longicornis</name>
    <name type="common">Bush tick</name>
    <dbReference type="NCBI Taxonomy" id="44386"/>
    <lineage>
        <taxon>Eukaryota</taxon>
        <taxon>Metazoa</taxon>
        <taxon>Ecdysozoa</taxon>
        <taxon>Arthropoda</taxon>
        <taxon>Chelicerata</taxon>
        <taxon>Arachnida</taxon>
        <taxon>Acari</taxon>
        <taxon>Parasitiformes</taxon>
        <taxon>Ixodida</taxon>
        <taxon>Ixodoidea</taxon>
        <taxon>Ixodidae</taxon>
        <taxon>Haemaphysalinae</taxon>
        <taxon>Haemaphysalis</taxon>
    </lineage>
</organism>
<keyword evidence="10" id="KW-1185">Reference proteome</keyword>
<dbReference type="VEuPathDB" id="VectorBase:HLOH_051103"/>
<evidence type="ECO:0000259" key="8">
    <source>
        <dbReference type="PROSITE" id="PS50950"/>
    </source>
</evidence>
<evidence type="ECO:0000256" key="4">
    <source>
        <dbReference type="ARBA" id="ARBA00023125"/>
    </source>
</evidence>
<evidence type="ECO:0000256" key="6">
    <source>
        <dbReference type="SAM" id="Coils"/>
    </source>
</evidence>
<dbReference type="EMBL" id="JABSTR010000001">
    <property type="protein sequence ID" value="KAH9361282.1"/>
    <property type="molecule type" value="Genomic_DNA"/>
</dbReference>
<proteinExistence type="predicted"/>
<dbReference type="GO" id="GO:0003677">
    <property type="term" value="F:DNA binding"/>
    <property type="evidence" value="ECO:0007669"/>
    <property type="project" value="UniProtKB-UniRule"/>
</dbReference>
<evidence type="ECO:0000256" key="5">
    <source>
        <dbReference type="PROSITE-ProRule" id="PRU00309"/>
    </source>
</evidence>
<accession>A0A9J6FE52</accession>
<comment type="caution">
    <text evidence="9">The sequence shown here is derived from an EMBL/GenBank/DDBJ whole genome shotgun (WGS) entry which is preliminary data.</text>
</comment>
<dbReference type="OMA" id="GRNNWTP"/>
<dbReference type="InterPro" id="IPR015943">
    <property type="entry name" value="WD40/YVTN_repeat-like_dom_sf"/>
</dbReference>
<feature type="domain" description="THAP-type" evidence="8">
    <location>
        <begin position="49"/>
        <end position="124"/>
    </location>
</feature>
<dbReference type="Gene3D" id="2.130.10.10">
    <property type="entry name" value="YVTN repeat-like/Quinoprotein amine dehydrogenase"/>
    <property type="match status" value="1"/>
</dbReference>
<protein>
    <recommendedName>
        <fullName evidence="8">THAP-type domain-containing protein</fullName>
    </recommendedName>
</protein>
<dbReference type="InterPro" id="IPR006612">
    <property type="entry name" value="THAP_Znf"/>
</dbReference>
<dbReference type="SMART" id="SM00980">
    <property type="entry name" value="THAP"/>
    <property type="match status" value="1"/>
</dbReference>
<sequence length="289" mass="33268">MPLILFPSPKEFDGTLDCISLAVTCAFNKQGTLLAVGYNDGRLVIWDFLTRGIAKVITAHVHPVCSLWFPKDEALRSAWERAVKRHNWKLQDGDRPCSAHFEAECFDRTVQTTRLRIGSVPTLFPAFPAHLQQPQKRKREPPRPRTVEPLDNCAEPEVKEDPEPASPTQVFYKQKAAESEDQVQQLKKKVKTLQQTRRRLTKRYDASKELLKELKDKQLLSEKGLEVFESTFSPDIHQLLCRSVEKEKIQYPPELKALALTLHFYSPAAYEYVRAKFNNALPSQRTLRE</sequence>
<evidence type="ECO:0000256" key="3">
    <source>
        <dbReference type="ARBA" id="ARBA00022833"/>
    </source>
</evidence>
<evidence type="ECO:0000313" key="10">
    <source>
        <dbReference type="Proteomes" id="UP000821853"/>
    </source>
</evidence>
<feature type="coiled-coil region" evidence="6">
    <location>
        <begin position="169"/>
        <end position="217"/>
    </location>
</feature>
<reference evidence="9 10" key="1">
    <citation type="journal article" date="2020" name="Cell">
        <title>Large-Scale Comparative Analyses of Tick Genomes Elucidate Their Genetic Diversity and Vector Capacities.</title>
        <authorList>
            <consortium name="Tick Genome and Microbiome Consortium (TIGMIC)"/>
            <person name="Jia N."/>
            <person name="Wang J."/>
            <person name="Shi W."/>
            <person name="Du L."/>
            <person name="Sun Y."/>
            <person name="Zhan W."/>
            <person name="Jiang J.F."/>
            <person name="Wang Q."/>
            <person name="Zhang B."/>
            <person name="Ji P."/>
            <person name="Bell-Sakyi L."/>
            <person name="Cui X.M."/>
            <person name="Yuan T.T."/>
            <person name="Jiang B.G."/>
            <person name="Yang W.F."/>
            <person name="Lam T.T."/>
            <person name="Chang Q.C."/>
            <person name="Ding S.J."/>
            <person name="Wang X.J."/>
            <person name="Zhu J.G."/>
            <person name="Ruan X.D."/>
            <person name="Zhao L."/>
            <person name="Wei J.T."/>
            <person name="Ye R.Z."/>
            <person name="Que T.C."/>
            <person name="Du C.H."/>
            <person name="Zhou Y.H."/>
            <person name="Cheng J.X."/>
            <person name="Dai P.F."/>
            <person name="Guo W.B."/>
            <person name="Han X.H."/>
            <person name="Huang E.J."/>
            <person name="Li L.F."/>
            <person name="Wei W."/>
            <person name="Gao Y.C."/>
            <person name="Liu J.Z."/>
            <person name="Shao H.Z."/>
            <person name="Wang X."/>
            <person name="Wang C.C."/>
            <person name="Yang T.C."/>
            <person name="Huo Q.B."/>
            <person name="Li W."/>
            <person name="Chen H.Y."/>
            <person name="Chen S.E."/>
            <person name="Zhou L.G."/>
            <person name="Ni X.B."/>
            <person name="Tian J.H."/>
            <person name="Sheng Y."/>
            <person name="Liu T."/>
            <person name="Pan Y.S."/>
            <person name="Xia L.Y."/>
            <person name="Li J."/>
            <person name="Zhao F."/>
            <person name="Cao W.C."/>
        </authorList>
    </citation>
    <scope>NUCLEOTIDE SEQUENCE [LARGE SCALE GENOMIC DNA]</scope>
    <source>
        <strain evidence="9">HaeL-2018</strain>
    </source>
</reference>
<feature type="region of interest" description="Disordered" evidence="7">
    <location>
        <begin position="128"/>
        <end position="167"/>
    </location>
</feature>
<dbReference type="SUPFAM" id="SSF50978">
    <property type="entry name" value="WD40 repeat-like"/>
    <property type="match status" value="1"/>
</dbReference>
<dbReference type="InterPro" id="IPR021896">
    <property type="entry name" value="THAP9-like_HTH"/>
</dbReference>
<dbReference type="Proteomes" id="UP000821853">
    <property type="component" value="Chromosome 1"/>
</dbReference>
<dbReference type="GO" id="GO:0008270">
    <property type="term" value="F:zinc ion binding"/>
    <property type="evidence" value="ECO:0007669"/>
    <property type="project" value="UniProtKB-KW"/>
</dbReference>
<evidence type="ECO:0000313" key="9">
    <source>
        <dbReference type="EMBL" id="KAH9361282.1"/>
    </source>
</evidence>
<dbReference type="InterPro" id="IPR026521">
    <property type="entry name" value="THAP2"/>
</dbReference>
<dbReference type="PANTHER" id="PTHR47696">
    <property type="entry name" value="THAP DOMAIN-CONTAINING PROTEIN 2"/>
    <property type="match status" value="1"/>
</dbReference>
<dbReference type="Pfam" id="PF12017">
    <property type="entry name" value="Tnp_P_element"/>
    <property type="match status" value="1"/>
</dbReference>
<keyword evidence="4 5" id="KW-0238">DNA-binding</keyword>
<dbReference type="PROSITE" id="PS50950">
    <property type="entry name" value="ZF_THAP"/>
    <property type="match status" value="1"/>
</dbReference>
<name>A0A9J6FE52_HAELO</name>
<dbReference type="InterPro" id="IPR036322">
    <property type="entry name" value="WD40_repeat_dom_sf"/>
</dbReference>
<evidence type="ECO:0000256" key="2">
    <source>
        <dbReference type="ARBA" id="ARBA00022771"/>
    </source>
</evidence>
<dbReference type="OrthoDB" id="6514913at2759"/>
<keyword evidence="2 5" id="KW-0863">Zinc-finger</keyword>
<evidence type="ECO:0000256" key="1">
    <source>
        <dbReference type="ARBA" id="ARBA00022723"/>
    </source>
</evidence>
<evidence type="ECO:0000256" key="7">
    <source>
        <dbReference type="SAM" id="MobiDB-lite"/>
    </source>
</evidence>
<keyword evidence="6" id="KW-0175">Coiled coil</keyword>
<dbReference type="Pfam" id="PF05485">
    <property type="entry name" value="THAP"/>
    <property type="match status" value="1"/>
</dbReference>
<keyword evidence="1" id="KW-0479">Metal-binding</keyword>
<dbReference type="AlphaFoldDB" id="A0A9J6FE52"/>
<dbReference type="PANTHER" id="PTHR47696:SF2">
    <property type="entry name" value="PROVISIONAL ORTHOLOG OF THAP DOMAIN CONTAINING 1"/>
    <property type="match status" value="1"/>
</dbReference>
<gene>
    <name evidence="9" type="ORF">HPB48_006844</name>
</gene>
<keyword evidence="3" id="KW-0862">Zinc</keyword>